<reference evidence="1" key="1">
    <citation type="submission" date="2023-04" db="EMBL/GenBank/DDBJ databases">
        <authorList>
            <consortium name="ELIXIR-Norway"/>
        </authorList>
    </citation>
    <scope>NUCLEOTIDE SEQUENCE [LARGE SCALE GENOMIC DNA]</scope>
</reference>
<proteinExistence type="predicted"/>
<name>A0ABN8YQY8_RANTA</name>
<keyword evidence="2" id="KW-1185">Reference proteome</keyword>
<dbReference type="Proteomes" id="UP001176941">
    <property type="component" value="Chromosome 22"/>
</dbReference>
<dbReference type="EMBL" id="OX459958">
    <property type="protein sequence ID" value="CAI9163995.1"/>
    <property type="molecule type" value="Genomic_DNA"/>
</dbReference>
<protein>
    <submittedName>
        <fullName evidence="1">Uncharacterized protein</fullName>
    </submittedName>
</protein>
<sequence length="93" mass="10246">MPSRRREPGATNPCVPGRLAVGRSEGAALLPRKPEPEAGCLRMVSTRFPMKGQKQETFNFYGCNSTGYGKSNKYAESNFLPYRPKARFSVTSG</sequence>
<evidence type="ECO:0000313" key="2">
    <source>
        <dbReference type="Proteomes" id="UP001176941"/>
    </source>
</evidence>
<organism evidence="1 2">
    <name type="scientific">Rangifer tarandus platyrhynchus</name>
    <name type="common">Svalbard reindeer</name>
    <dbReference type="NCBI Taxonomy" id="3082113"/>
    <lineage>
        <taxon>Eukaryota</taxon>
        <taxon>Metazoa</taxon>
        <taxon>Chordata</taxon>
        <taxon>Craniata</taxon>
        <taxon>Vertebrata</taxon>
        <taxon>Euteleostomi</taxon>
        <taxon>Mammalia</taxon>
        <taxon>Eutheria</taxon>
        <taxon>Laurasiatheria</taxon>
        <taxon>Artiodactyla</taxon>
        <taxon>Ruminantia</taxon>
        <taxon>Pecora</taxon>
        <taxon>Cervidae</taxon>
        <taxon>Odocoileinae</taxon>
        <taxon>Rangifer</taxon>
    </lineage>
</organism>
<accession>A0ABN8YQY8</accession>
<gene>
    <name evidence="1" type="ORF">MRATA1EN1_LOCUS12957</name>
</gene>
<evidence type="ECO:0000313" key="1">
    <source>
        <dbReference type="EMBL" id="CAI9163995.1"/>
    </source>
</evidence>